<dbReference type="FunCoup" id="A0LH78">
    <property type="interactions" value="15"/>
</dbReference>
<dbReference type="InterPro" id="IPR001647">
    <property type="entry name" value="HTH_TetR"/>
</dbReference>
<dbReference type="AlphaFoldDB" id="A0LH78"/>
<dbReference type="SUPFAM" id="SSF46689">
    <property type="entry name" value="Homeodomain-like"/>
    <property type="match status" value="1"/>
</dbReference>
<evidence type="ECO:0000313" key="5">
    <source>
        <dbReference type="Proteomes" id="UP000001784"/>
    </source>
</evidence>
<gene>
    <name evidence="4" type="ordered locus">Sfum_1086</name>
</gene>
<feature type="DNA-binding region" description="H-T-H motif" evidence="2">
    <location>
        <begin position="32"/>
        <end position="51"/>
    </location>
</feature>
<dbReference type="eggNOG" id="COG1309">
    <property type="taxonomic scope" value="Bacteria"/>
</dbReference>
<dbReference type="GO" id="GO:0003700">
    <property type="term" value="F:DNA-binding transcription factor activity"/>
    <property type="evidence" value="ECO:0007669"/>
    <property type="project" value="TreeGrafter"/>
</dbReference>
<evidence type="ECO:0000256" key="2">
    <source>
        <dbReference type="PROSITE-ProRule" id="PRU00335"/>
    </source>
</evidence>
<dbReference type="Proteomes" id="UP000001784">
    <property type="component" value="Chromosome"/>
</dbReference>
<keyword evidence="5" id="KW-1185">Reference proteome</keyword>
<dbReference type="InterPro" id="IPR036271">
    <property type="entry name" value="Tet_transcr_reg_TetR-rel_C_sf"/>
</dbReference>
<dbReference type="OrthoDB" id="9790413at2"/>
<evidence type="ECO:0000256" key="1">
    <source>
        <dbReference type="ARBA" id="ARBA00023125"/>
    </source>
</evidence>
<dbReference type="Gene3D" id="1.10.10.60">
    <property type="entry name" value="Homeodomain-like"/>
    <property type="match status" value="1"/>
</dbReference>
<name>A0LH78_SYNFM</name>
<evidence type="ECO:0000313" key="4">
    <source>
        <dbReference type="EMBL" id="ABK16780.1"/>
    </source>
</evidence>
<dbReference type="Pfam" id="PF09209">
    <property type="entry name" value="CecR_C"/>
    <property type="match status" value="1"/>
</dbReference>
<proteinExistence type="predicted"/>
<dbReference type="Pfam" id="PF00440">
    <property type="entry name" value="TetR_N"/>
    <property type="match status" value="1"/>
</dbReference>
<evidence type="ECO:0000259" key="3">
    <source>
        <dbReference type="PROSITE" id="PS50977"/>
    </source>
</evidence>
<dbReference type="Gene3D" id="1.10.357.10">
    <property type="entry name" value="Tetracycline Repressor, domain 2"/>
    <property type="match status" value="1"/>
</dbReference>
<dbReference type="PROSITE" id="PS50977">
    <property type="entry name" value="HTH_TETR_2"/>
    <property type="match status" value="1"/>
</dbReference>
<dbReference type="InterPro" id="IPR050109">
    <property type="entry name" value="HTH-type_TetR-like_transc_reg"/>
</dbReference>
<dbReference type="PANTHER" id="PTHR30055:SF226">
    <property type="entry name" value="HTH-TYPE TRANSCRIPTIONAL REGULATOR PKSA"/>
    <property type="match status" value="1"/>
</dbReference>
<organism evidence="4 5">
    <name type="scientific">Syntrophobacter fumaroxidans (strain DSM 10017 / MPOB)</name>
    <dbReference type="NCBI Taxonomy" id="335543"/>
    <lineage>
        <taxon>Bacteria</taxon>
        <taxon>Pseudomonadati</taxon>
        <taxon>Thermodesulfobacteriota</taxon>
        <taxon>Syntrophobacteria</taxon>
        <taxon>Syntrophobacterales</taxon>
        <taxon>Syntrophobacteraceae</taxon>
        <taxon>Syntrophobacter</taxon>
    </lineage>
</organism>
<dbReference type="EMBL" id="CP000478">
    <property type="protein sequence ID" value="ABK16780.1"/>
    <property type="molecule type" value="Genomic_DNA"/>
</dbReference>
<dbReference type="HOGENOM" id="CLU_069356_16_1_7"/>
<keyword evidence="1 2" id="KW-0238">DNA-binding</keyword>
<dbReference type="InterPro" id="IPR009057">
    <property type="entry name" value="Homeodomain-like_sf"/>
</dbReference>
<reference evidence="4 5" key="1">
    <citation type="submission" date="2006-10" db="EMBL/GenBank/DDBJ databases">
        <title>Complete sequence of Syntrophobacter fumaroxidans MPOB.</title>
        <authorList>
            <consortium name="US DOE Joint Genome Institute"/>
            <person name="Copeland A."/>
            <person name="Lucas S."/>
            <person name="Lapidus A."/>
            <person name="Barry K."/>
            <person name="Detter J.C."/>
            <person name="Glavina del Rio T."/>
            <person name="Hammon N."/>
            <person name="Israni S."/>
            <person name="Pitluck S."/>
            <person name="Goltsman E.G."/>
            <person name="Martinez M."/>
            <person name="Schmutz J."/>
            <person name="Larimer F."/>
            <person name="Land M."/>
            <person name="Hauser L."/>
            <person name="Kyrpides N."/>
            <person name="Kim E."/>
            <person name="Boone D.R."/>
            <person name="Brockman F."/>
            <person name="Culley D."/>
            <person name="Ferry J."/>
            <person name="Gunsalus R."/>
            <person name="McInerney M.J."/>
            <person name="Morrison M."/>
            <person name="Plugge C."/>
            <person name="Rohlin L."/>
            <person name="Scholten J."/>
            <person name="Sieber J."/>
            <person name="Stams A.J.M."/>
            <person name="Worm P."/>
            <person name="Henstra A.M."/>
            <person name="Richardson P."/>
        </authorList>
    </citation>
    <scope>NUCLEOTIDE SEQUENCE [LARGE SCALE GENOMIC DNA]</scope>
    <source>
        <strain evidence="5">DSM 10017 / MPOB</strain>
    </source>
</reference>
<dbReference type="KEGG" id="sfu:Sfum_1086"/>
<feature type="domain" description="HTH tetR-type" evidence="3">
    <location>
        <begin position="9"/>
        <end position="69"/>
    </location>
</feature>
<dbReference type="PANTHER" id="PTHR30055">
    <property type="entry name" value="HTH-TYPE TRANSCRIPTIONAL REGULATOR RUTR"/>
    <property type="match status" value="1"/>
</dbReference>
<sequence>MEAHRAWDEGTRKRLIDAAGQTFARQGFRAATIREICRRANAGISAVNYHFRDKQGLYEAVFEYSHRWAVEKYPHDLGLDDGATPEERLRAFIRSFLLRGLGDGFPAWHGKLIALEMANPSGVLSKVAQTAIRPMDEILEGIVRELFRKDNPSREPDERSVRTCRLSIVGQCIFQIHARQFMQLDEPKVLDPPRIAAIADRIYRFSMGGIRAIAAEEQP</sequence>
<accession>A0LH78</accession>
<dbReference type="InParanoid" id="A0LH78"/>
<dbReference type="STRING" id="335543.Sfum_1086"/>
<dbReference type="GO" id="GO:0000976">
    <property type="term" value="F:transcription cis-regulatory region binding"/>
    <property type="evidence" value="ECO:0007669"/>
    <property type="project" value="TreeGrafter"/>
</dbReference>
<protein>
    <submittedName>
        <fullName evidence="4">Transcriptional regulator, TetR family</fullName>
    </submittedName>
</protein>
<dbReference type="InterPro" id="IPR015292">
    <property type="entry name" value="Tscrpt_reg_YbiH_C"/>
</dbReference>
<dbReference type="SUPFAM" id="SSF48498">
    <property type="entry name" value="Tetracyclin repressor-like, C-terminal domain"/>
    <property type="match status" value="1"/>
</dbReference>
<dbReference type="RefSeq" id="WP_011697951.1">
    <property type="nucleotide sequence ID" value="NC_008554.1"/>
</dbReference>